<reference evidence="1 2" key="1">
    <citation type="journal article" date="2022" name="bioRxiv">
        <title>The genome of the oomycete Peronosclerospora sorghi, a cosmopolitan pathogen of maize and sorghum, is inflated with dispersed pseudogenes.</title>
        <authorList>
            <person name="Fletcher K."/>
            <person name="Martin F."/>
            <person name="Isakeit T."/>
            <person name="Cavanaugh K."/>
            <person name="Magill C."/>
            <person name="Michelmore R."/>
        </authorList>
    </citation>
    <scope>NUCLEOTIDE SEQUENCE [LARGE SCALE GENOMIC DNA]</scope>
    <source>
        <strain evidence="1">P6</strain>
    </source>
</reference>
<keyword evidence="2" id="KW-1185">Reference proteome</keyword>
<gene>
    <name evidence="1" type="ORF">PsorP6_017888</name>
</gene>
<proteinExistence type="predicted"/>
<dbReference type="Proteomes" id="UP001163321">
    <property type="component" value="Chromosome 2"/>
</dbReference>
<accession>A0ACC0WFB5</accession>
<organism evidence="1 2">
    <name type="scientific">Peronosclerospora sorghi</name>
    <dbReference type="NCBI Taxonomy" id="230839"/>
    <lineage>
        <taxon>Eukaryota</taxon>
        <taxon>Sar</taxon>
        <taxon>Stramenopiles</taxon>
        <taxon>Oomycota</taxon>
        <taxon>Peronosporomycetes</taxon>
        <taxon>Peronosporales</taxon>
        <taxon>Peronosporaceae</taxon>
        <taxon>Peronosclerospora</taxon>
    </lineage>
</organism>
<protein>
    <submittedName>
        <fullName evidence="1">Uncharacterized protein</fullName>
    </submittedName>
</protein>
<name>A0ACC0WFB5_9STRA</name>
<evidence type="ECO:0000313" key="1">
    <source>
        <dbReference type="EMBL" id="KAI9916790.1"/>
    </source>
</evidence>
<sequence length="462" mass="51643">MYRVHKIAFWLSRFGLQNPKLENCIDLQLVYEITENMTVMNANIPQIASNCFQNSAKNLELTTHSYIARAESADAKNWTKTPLPSKMQLLVALAAQLYAQCYAENRAKSSDKVKCAIMTGARWEFAVINKGHKAIWFDPKHDNQPRSLECFLECELEPLLDLLSTSYKDAILKLDNYHELVDICINTGKHPLLILRAVLNSDSALVSKAVIDEILMNIGGEMRIGNEIGSQLHRISVMRSKMNEIYAITMRVGRALRNAACVLTDLLLSERHADKSVLMLGYSGCGKTTLIRDVARCVSEMMENVCIIDTSNEIGGDGLVPHSCVGWARRIMVRSLEAQASVMIECVQNHTVEILIVDEIGRIADHPPTDWGTAVSSSSIYDNTNGGGLVTVTAYDHNGLCEWIKEWWEDIHDREDRFQPAILVMRGRWSFRTTATEVAQSVIRSLITSSFSESRGDGNGSS</sequence>
<evidence type="ECO:0000313" key="2">
    <source>
        <dbReference type="Proteomes" id="UP001163321"/>
    </source>
</evidence>
<dbReference type="EMBL" id="CM047581">
    <property type="protein sequence ID" value="KAI9916790.1"/>
    <property type="molecule type" value="Genomic_DNA"/>
</dbReference>
<comment type="caution">
    <text evidence="1">The sequence shown here is derived from an EMBL/GenBank/DDBJ whole genome shotgun (WGS) entry which is preliminary data.</text>
</comment>